<dbReference type="GO" id="GO:0019915">
    <property type="term" value="P:lipid storage"/>
    <property type="evidence" value="ECO:0007669"/>
    <property type="project" value="TreeGrafter"/>
</dbReference>
<dbReference type="EMBL" id="JADWDJ010000024">
    <property type="protein sequence ID" value="KAG5261336.1"/>
    <property type="molecule type" value="Genomic_DNA"/>
</dbReference>
<dbReference type="GO" id="GO:0005811">
    <property type="term" value="C:lipid droplet"/>
    <property type="evidence" value="ECO:0007669"/>
    <property type="project" value="UniProtKB-SubCell"/>
</dbReference>
<evidence type="ECO:0000313" key="7">
    <source>
        <dbReference type="Proteomes" id="UP000823561"/>
    </source>
</evidence>
<reference evidence="6" key="1">
    <citation type="submission" date="2020-10" db="EMBL/GenBank/DDBJ databases">
        <title>Chromosome-scale genome assembly of the Allis shad, Alosa alosa.</title>
        <authorList>
            <person name="Margot Z."/>
            <person name="Christophe K."/>
            <person name="Cabau C."/>
            <person name="Louis A."/>
            <person name="Berthelot C."/>
            <person name="Parey E."/>
            <person name="Roest Crollius H."/>
            <person name="Montfort J."/>
            <person name="Robinson-Rechavi M."/>
            <person name="Bucao C."/>
            <person name="Bouchez O."/>
            <person name="Gislard M."/>
            <person name="Lluch J."/>
            <person name="Milhes M."/>
            <person name="Lampietro C."/>
            <person name="Lopez Roques C."/>
            <person name="Donnadieu C."/>
            <person name="Braasch I."/>
            <person name="Desvignes T."/>
            <person name="Postlethwait J."/>
            <person name="Bobe J."/>
            <person name="Guiguen Y."/>
        </authorList>
    </citation>
    <scope>NUCLEOTIDE SEQUENCE</scope>
    <source>
        <strain evidence="6">M-15738</strain>
        <tissue evidence="6">Blood</tissue>
    </source>
</reference>
<gene>
    <name evidence="6" type="ORF">AALO_G00302840</name>
</gene>
<dbReference type="PANTHER" id="PTHR14024:SF25">
    <property type="entry name" value="PERILIPIN-2"/>
    <property type="match status" value="1"/>
</dbReference>
<feature type="region of interest" description="Disordered" evidence="5">
    <location>
        <begin position="397"/>
        <end position="450"/>
    </location>
</feature>
<comment type="subcellular location">
    <subcellularLocation>
        <location evidence="1">Lipid droplet</location>
    </subcellularLocation>
</comment>
<evidence type="ECO:0000256" key="2">
    <source>
        <dbReference type="ARBA" id="ARBA00006311"/>
    </source>
</evidence>
<keyword evidence="7" id="KW-1185">Reference proteome</keyword>
<evidence type="ECO:0000256" key="4">
    <source>
        <dbReference type="PIRNR" id="PIRNR036881"/>
    </source>
</evidence>
<dbReference type="InterPro" id="IPR004279">
    <property type="entry name" value="Perilipin"/>
</dbReference>
<keyword evidence="3" id="KW-0551">Lipid droplet</keyword>
<dbReference type="GO" id="GO:0005829">
    <property type="term" value="C:cytosol"/>
    <property type="evidence" value="ECO:0007669"/>
    <property type="project" value="TreeGrafter"/>
</dbReference>
<dbReference type="Gene3D" id="3.30.720.170">
    <property type="entry name" value="Perilipin, alpha-beta domain"/>
    <property type="match status" value="1"/>
</dbReference>
<feature type="compositionally biased region" description="Basic and acidic residues" evidence="5">
    <location>
        <begin position="433"/>
        <end position="450"/>
    </location>
</feature>
<evidence type="ECO:0000256" key="3">
    <source>
        <dbReference type="ARBA" id="ARBA00022677"/>
    </source>
</evidence>
<dbReference type="Gene3D" id="1.20.120.340">
    <property type="entry name" value="Flagellar protein FliS"/>
    <property type="match status" value="1"/>
</dbReference>
<dbReference type="AlphaFoldDB" id="A0AAV6FI28"/>
<dbReference type="PIRSF" id="PIRSF036881">
    <property type="entry name" value="PAT"/>
    <property type="match status" value="1"/>
</dbReference>
<sequence>MASMVLNDQNVVSRVASLPLVSSAYDIMSKVYLQTKDQHPYIKSVCEVAELGVKTVSSVAIISALPIIDKLEPQLTIANVLACKGLDKIEKSLPILHQPSEQVVASAKDTVNGAKDVVSERVNGAKETVTSAVTGMVGRTRGAVQGGVSMVKESRVVQLVSCGVDSALSTSESLVEQYLPHTNQEMKKSIKAVESFENGLEPRSYYTRLGSLSTKVGQRTYQRTMAKVREARQHSQESIAQLHLTMDVIEYARKNLDNANQKMHVRLTAIMDWRVSGQTSEECDAVSIESRTLALARGLSQQLQTTCQGLVSSVQGLPQNIQDQALILSHLASELYGSFSKAAAIGDLSDSVLSSSRTQLHRVRVILDDTMDYLVNNTPLNWLVGPFYSHMEPPAGGRGGCSGAAAHSHDASANNTHKQPELNHAAVPSQTSTEERVCDTKAKKHMDSTH</sequence>
<comment type="similarity">
    <text evidence="2 4">Belongs to the perilipin family.</text>
</comment>
<organism evidence="6 7">
    <name type="scientific">Alosa alosa</name>
    <name type="common">allis shad</name>
    <dbReference type="NCBI Taxonomy" id="278164"/>
    <lineage>
        <taxon>Eukaryota</taxon>
        <taxon>Metazoa</taxon>
        <taxon>Chordata</taxon>
        <taxon>Craniata</taxon>
        <taxon>Vertebrata</taxon>
        <taxon>Euteleostomi</taxon>
        <taxon>Actinopterygii</taxon>
        <taxon>Neopterygii</taxon>
        <taxon>Teleostei</taxon>
        <taxon>Clupei</taxon>
        <taxon>Clupeiformes</taxon>
        <taxon>Clupeoidei</taxon>
        <taxon>Clupeidae</taxon>
        <taxon>Alosa</taxon>
    </lineage>
</organism>
<name>A0AAV6FI28_9TELE</name>
<comment type="caution">
    <text evidence="6">The sequence shown here is derived from an EMBL/GenBank/DDBJ whole genome shotgun (WGS) entry which is preliminary data.</text>
</comment>
<proteinExistence type="inferred from homology"/>
<dbReference type="Proteomes" id="UP000823561">
    <property type="component" value="Chromosome 24"/>
</dbReference>
<evidence type="ECO:0000256" key="5">
    <source>
        <dbReference type="SAM" id="MobiDB-lite"/>
    </source>
</evidence>
<dbReference type="Pfam" id="PF03036">
    <property type="entry name" value="Perilipin"/>
    <property type="match status" value="1"/>
</dbReference>
<evidence type="ECO:0000256" key="1">
    <source>
        <dbReference type="ARBA" id="ARBA00004502"/>
    </source>
</evidence>
<dbReference type="GO" id="GO:0010890">
    <property type="term" value="P:positive regulation of triglyceride storage"/>
    <property type="evidence" value="ECO:0007669"/>
    <property type="project" value="TreeGrafter"/>
</dbReference>
<dbReference type="PANTHER" id="PTHR14024">
    <property type="entry name" value="PERILIPIN"/>
    <property type="match status" value="1"/>
</dbReference>
<dbReference type="SUPFAM" id="SSF109775">
    <property type="entry name" value="Mannose-6-phosphate receptor binding protein 1 (Tip47), C-terminal domain"/>
    <property type="match status" value="1"/>
</dbReference>
<accession>A0AAV6FI28</accession>
<protein>
    <recommendedName>
        <fullName evidence="4">Perilipin</fullName>
    </recommendedName>
</protein>
<evidence type="ECO:0000313" key="6">
    <source>
        <dbReference type="EMBL" id="KAG5261336.1"/>
    </source>
</evidence>